<dbReference type="Gene3D" id="1.20.1080.10">
    <property type="entry name" value="Glycerol uptake facilitator protein"/>
    <property type="match status" value="1"/>
</dbReference>
<dbReference type="PROSITE" id="PS00221">
    <property type="entry name" value="MIP"/>
    <property type="match status" value="1"/>
</dbReference>
<dbReference type="SUPFAM" id="SSF81338">
    <property type="entry name" value="Aquaporin-like"/>
    <property type="match status" value="1"/>
</dbReference>
<dbReference type="AlphaFoldDB" id="A0A7W1XV51"/>
<proteinExistence type="inferred from homology"/>
<evidence type="ECO:0000256" key="2">
    <source>
        <dbReference type="ARBA" id="ARBA00006175"/>
    </source>
</evidence>
<dbReference type="GO" id="GO:0015254">
    <property type="term" value="F:glycerol channel activity"/>
    <property type="evidence" value="ECO:0007669"/>
    <property type="project" value="TreeGrafter"/>
</dbReference>
<keyword evidence="6 8" id="KW-0472">Membrane</keyword>
<feature type="transmembrane region" description="Helical" evidence="8">
    <location>
        <begin position="86"/>
        <end position="104"/>
    </location>
</feature>
<comment type="similarity">
    <text evidence="2 7">Belongs to the MIP/aquaporin (TC 1.A.8) family.</text>
</comment>
<keyword evidence="3 7" id="KW-0813">Transport</keyword>
<sequence length="236" mass="24956">MTPFVAELVGTMIMIIFGGGVVAGVNLKKTLSHQSGWIVIAFGWGFAVMLAAYAVGNVSGAHLNPALTIGLAAAGRFAWGMVPSYILAQVIGAFLGAVIVWLHYYPHWKGTEDQIAKLRVFSTMPAVPNNFFNLISEVVGTFCLVFIILALGGEGMKFADGLQTLIVGFLIVAIGLSLGGTTGYAINPARDFGPRLAHFILPIPGKGNSGWGYSWIPIVGPVMGGILAAWAYIIIF</sequence>
<evidence type="ECO:0000256" key="7">
    <source>
        <dbReference type="RuleBase" id="RU000477"/>
    </source>
</evidence>
<evidence type="ECO:0000256" key="8">
    <source>
        <dbReference type="SAM" id="Phobius"/>
    </source>
</evidence>
<protein>
    <submittedName>
        <fullName evidence="9">Aquaporin family protein</fullName>
    </submittedName>
</protein>
<dbReference type="NCBIfam" id="TIGR00861">
    <property type="entry name" value="MIP"/>
    <property type="match status" value="1"/>
</dbReference>
<dbReference type="InterPro" id="IPR022357">
    <property type="entry name" value="MIP_CS"/>
</dbReference>
<gene>
    <name evidence="9" type="ORF">H2C83_16445</name>
</gene>
<evidence type="ECO:0000256" key="5">
    <source>
        <dbReference type="ARBA" id="ARBA00022989"/>
    </source>
</evidence>
<dbReference type="InterPro" id="IPR050363">
    <property type="entry name" value="MIP/Aquaporin"/>
</dbReference>
<dbReference type="RefSeq" id="WP_181742328.1">
    <property type="nucleotide sequence ID" value="NZ_JACEOL010000076.1"/>
</dbReference>
<dbReference type="Pfam" id="PF00230">
    <property type="entry name" value="MIP"/>
    <property type="match status" value="1"/>
</dbReference>
<comment type="subcellular location">
    <subcellularLocation>
        <location evidence="1">Membrane</location>
        <topology evidence="1">Multi-pass membrane protein</topology>
    </subcellularLocation>
</comment>
<comment type="caution">
    <text evidence="9">The sequence shown here is derived from an EMBL/GenBank/DDBJ whole genome shotgun (WGS) entry which is preliminary data.</text>
</comment>
<dbReference type="InterPro" id="IPR000425">
    <property type="entry name" value="MIP"/>
</dbReference>
<reference evidence="9 10" key="1">
    <citation type="submission" date="2020-07" db="EMBL/GenBank/DDBJ databases">
        <title>Thermoactinomyces phylogeny.</title>
        <authorList>
            <person name="Dunlap C."/>
        </authorList>
    </citation>
    <scope>NUCLEOTIDE SEQUENCE [LARGE SCALE GENOMIC DNA]</scope>
    <source>
        <strain evidence="9 10">AMNI-1</strain>
    </source>
</reference>
<feature type="transmembrane region" description="Helical" evidence="8">
    <location>
        <begin position="164"/>
        <end position="186"/>
    </location>
</feature>
<evidence type="ECO:0000256" key="6">
    <source>
        <dbReference type="ARBA" id="ARBA00023136"/>
    </source>
</evidence>
<feature type="transmembrane region" description="Helical" evidence="8">
    <location>
        <begin position="131"/>
        <end position="152"/>
    </location>
</feature>
<feature type="transmembrane region" description="Helical" evidence="8">
    <location>
        <begin position="37"/>
        <end position="55"/>
    </location>
</feature>
<dbReference type="EMBL" id="JACEOL010000076">
    <property type="protein sequence ID" value="MBA4603858.1"/>
    <property type="molecule type" value="Genomic_DNA"/>
</dbReference>
<dbReference type="GO" id="GO:0005886">
    <property type="term" value="C:plasma membrane"/>
    <property type="evidence" value="ECO:0007669"/>
    <property type="project" value="TreeGrafter"/>
</dbReference>
<evidence type="ECO:0000256" key="4">
    <source>
        <dbReference type="ARBA" id="ARBA00022692"/>
    </source>
</evidence>
<dbReference type="PANTHER" id="PTHR43829:SF9">
    <property type="entry name" value="AQUAPORIN-9"/>
    <property type="match status" value="1"/>
</dbReference>
<evidence type="ECO:0000256" key="3">
    <source>
        <dbReference type="ARBA" id="ARBA00022448"/>
    </source>
</evidence>
<evidence type="ECO:0000313" key="10">
    <source>
        <dbReference type="Proteomes" id="UP000538292"/>
    </source>
</evidence>
<feature type="transmembrane region" description="Helical" evidence="8">
    <location>
        <begin position="6"/>
        <end position="25"/>
    </location>
</feature>
<dbReference type="Proteomes" id="UP000538292">
    <property type="component" value="Unassembled WGS sequence"/>
</dbReference>
<keyword evidence="4 7" id="KW-0812">Transmembrane</keyword>
<dbReference type="PRINTS" id="PR00783">
    <property type="entry name" value="MINTRINSICP"/>
</dbReference>
<evidence type="ECO:0000313" key="9">
    <source>
        <dbReference type="EMBL" id="MBA4603858.1"/>
    </source>
</evidence>
<dbReference type="InterPro" id="IPR023271">
    <property type="entry name" value="Aquaporin-like"/>
</dbReference>
<evidence type="ECO:0000256" key="1">
    <source>
        <dbReference type="ARBA" id="ARBA00004141"/>
    </source>
</evidence>
<dbReference type="PANTHER" id="PTHR43829">
    <property type="entry name" value="AQUAPORIN OR AQUAGLYCEROPORIN RELATED"/>
    <property type="match status" value="1"/>
</dbReference>
<accession>A0A7W1XV51</accession>
<keyword evidence="5 8" id="KW-1133">Transmembrane helix</keyword>
<feature type="transmembrane region" description="Helical" evidence="8">
    <location>
        <begin position="215"/>
        <end position="235"/>
    </location>
</feature>
<keyword evidence="10" id="KW-1185">Reference proteome</keyword>
<name>A0A7W1XV51_9BACL</name>
<organism evidence="9 10">
    <name type="scientific">Thermoactinomyces mirandus</name>
    <dbReference type="NCBI Taxonomy" id="2756294"/>
    <lineage>
        <taxon>Bacteria</taxon>
        <taxon>Bacillati</taxon>
        <taxon>Bacillota</taxon>
        <taxon>Bacilli</taxon>
        <taxon>Bacillales</taxon>
        <taxon>Thermoactinomycetaceae</taxon>
        <taxon>Thermoactinomyces</taxon>
    </lineage>
</organism>